<reference evidence="2" key="1">
    <citation type="submission" date="2016-01" db="EMBL/GenBank/DDBJ databases">
        <authorList>
            <person name="Mcilroy J.S."/>
            <person name="Karst M S."/>
            <person name="Albertsen M."/>
        </authorList>
    </citation>
    <scope>NUCLEOTIDE SEQUENCE</scope>
    <source>
        <strain evidence="2">Cfx-K</strain>
    </source>
</reference>
<protein>
    <submittedName>
        <fullName evidence="2">Toxin-antitoxin system, antitoxin component, ribbon-helix-helix domain protein</fullName>
    </submittedName>
</protein>
<dbReference type="OrthoDB" id="5297245at2"/>
<keyword evidence="3" id="KW-1185">Reference proteome</keyword>
<evidence type="ECO:0000313" key="3">
    <source>
        <dbReference type="Proteomes" id="UP000215027"/>
    </source>
</evidence>
<dbReference type="RefSeq" id="WP_095044963.1">
    <property type="nucleotide sequence ID" value="NZ_LN890656.1"/>
</dbReference>
<dbReference type="AlphaFoldDB" id="A0A160T6E0"/>
<dbReference type="Pfam" id="PF14384">
    <property type="entry name" value="BrnA_antitoxin"/>
    <property type="match status" value="1"/>
</dbReference>
<feature type="region of interest" description="Disordered" evidence="1">
    <location>
        <begin position="1"/>
        <end position="23"/>
    </location>
</feature>
<dbReference type="EMBL" id="LN890656">
    <property type="protein sequence ID" value="CUS05564.1"/>
    <property type="molecule type" value="Genomic_DNA"/>
</dbReference>
<dbReference type="KEGG" id="pbf:CFX0092_B0030"/>
<evidence type="ECO:0000313" key="2">
    <source>
        <dbReference type="EMBL" id="CUS05564.1"/>
    </source>
</evidence>
<evidence type="ECO:0000256" key="1">
    <source>
        <dbReference type="SAM" id="MobiDB-lite"/>
    </source>
</evidence>
<organism evidence="2 3">
    <name type="scientific">Candidatus Promineifilum breve</name>
    <dbReference type="NCBI Taxonomy" id="1806508"/>
    <lineage>
        <taxon>Bacteria</taxon>
        <taxon>Bacillati</taxon>
        <taxon>Chloroflexota</taxon>
        <taxon>Ardenticatenia</taxon>
        <taxon>Candidatus Promineifilales</taxon>
        <taxon>Candidatus Promineifilaceae</taxon>
        <taxon>Candidatus Promineifilum</taxon>
    </lineage>
</organism>
<sequence>MSNVTSSPTFDDPDDYGPVTQADLDRATFRVGRRPAPRKQRVTIMLDTGLIEYFKTQAGERGYQTLINETLRQAVEREALVDTLRRVVREELQTWE</sequence>
<dbReference type="InterPro" id="IPR025528">
    <property type="entry name" value="BrnA_antitoxin"/>
</dbReference>
<dbReference type="Proteomes" id="UP000215027">
    <property type="component" value="Chromosome II"/>
</dbReference>
<gene>
    <name evidence="2" type="ORF">CFX0092_B0030</name>
</gene>
<accession>A0A160T6E0</accession>
<name>A0A160T6E0_9CHLR</name>
<proteinExistence type="predicted"/>